<dbReference type="NCBIfam" id="TIGR00447">
    <property type="entry name" value="pth"/>
    <property type="match status" value="1"/>
</dbReference>
<feature type="binding site" evidence="7">
    <location>
        <position position="14"/>
    </location>
    <ligand>
        <name>tRNA</name>
        <dbReference type="ChEBI" id="CHEBI:17843"/>
    </ligand>
</feature>
<keyword evidence="2 7" id="KW-0820">tRNA-binding</keyword>
<comment type="similarity">
    <text evidence="5 7 9">Belongs to the PTH family.</text>
</comment>
<keyword evidence="3 7" id="KW-0378">Hydrolase</keyword>
<evidence type="ECO:0000256" key="7">
    <source>
        <dbReference type="HAMAP-Rule" id="MF_00083"/>
    </source>
</evidence>
<reference evidence="10 11" key="1">
    <citation type="journal article" date="2016" name="Nat. Commun.">
        <title>Thousands of microbial genomes shed light on interconnected biogeochemical processes in an aquifer system.</title>
        <authorList>
            <person name="Anantharaman K."/>
            <person name="Brown C.T."/>
            <person name="Hug L.A."/>
            <person name="Sharon I."/>
            <person name="Castelle C.J."/>
            <person name="Probst A.J."/>
            <person name="Thomas B.C."/>
            <person name="Singh A."/>
            <person name="Wilkins M.J."/>
            <person name="Karaoz U."/>
            <person name="Brodie E.L."/>
            <person name="Williams K.H."/>
            <person name="Hubbard S.S."/>
            <person name="Banfield J.F."/>
        </authorList>
    </citation>
    <scope>NUCLEOTIDE SEQUENCE [LARGE SCALE GENOMIC DNA]</scope>
</reference>
<keyword evidence="7" id="KW-0963">Cytoplasm</keyword>
<dbReference type="EC" id="3.1.1.29" evidence="1 7"/>
<evidence type="ECO:0000256" key="1">
    <source>
        <dbReference type="ARBA" id="ARBA00013260"/>
    </source>
</evidence>
<feature type="site" description="Stabilizes the basic form of H active site to accept a proton" evidence="7">
    <location>
        <position position="86"/>
    </location>
</feature>
<gene>
    <name evidence="7" type="primary">pth</name>
    <name evidence="10" type="ORF">A2822_03710</name>
</gene>
<protein>
    <recommendedName>
        <fullName evidence="6 7">Peptidyl-tRNA hydrolase</fullName>
        <shortName evidence="7">Pth</shortName>
        <ecNumber evidence="1 7">3.1.1.29</ecNumber>
    </recommendedName>
</protein>
<feature type="binding site" evidence="7">
    <location>
        <position position="65"/>
    </location>
    <ligand>
        <name>tRNA</name>
        <dbReference type="ChEBI" id="CHEBI:17843"/>
    </ligand>
</feature>
<comment type="caution">
    <text evidence="7">Lacks conserved residue(s) required for the propagation of feature annotation.</text>
</comment>
<dbReference type="InterPro" id="IPR001328">
    <property type="entry name" value="Pept_tRNA_hydro"/>
</dbReference>
<feature type="binding site" evidence="7">
    <location>
        <position position="63"/>
    </location>
    <ligand>
        <name>tRNA</name>
        <dbReference type="ChEBI" id="CHEBI:17843"/>
    </ligand>
</feature>
<dbReference type="GO" id="GO:0006515">
    <property type="term" value="P:protein quality control for misfolded or incompletely synthesized proteins"/>
    <property type="evidence" value="ECO:0007669"/>
    <property type="project" value="UniProtKB-UniRule"/>
</dbReference>
<dbReference type="GO" id="GO:0005737">
    <property type="term" value="C:cytoplasm"/>
    <property type="evidence" value="ECO:0007669"/>
    <property type="project" value="UniProtKB-SubCell"/>
</dbReference>
<dbReference type="HAMAP" id="MF_00083">
    <property type="entry name" value="Pept_tRNA_hydro_bact"/>
    <property type="match status" value="1"/>
</dbReference>
<dbReference type="SUPFAM" id="SSF53178">
    <property type="entry name" value="Peptidyl-tRNA hydrolase-like"/>
    <property type="match status" value="1"/>
</dbReference>
<evidence type="ECO:0000256" key="9">
    <source>
        <dbReference type="RuleBase" id="RU004320"/>
    </source>
</evidence>
<dbReference type="Gene3D" id="3.40.50.1470">
    <property type="entry name" value="Peptidyl-tRNA hydrolase"/>
    <property type="match status" value="1"/>
</dbReference>
<evidence type="ECO:0000256" key="3">
    <source>
        <dbReference type="ARBA" id="ARBA00022801"/>
    </source>
</evidence>
<name>A0A1G2HS59_9BACT</name>
<dbReference type="InterPro" id="IPR018171">
    <property type="entry name" value="Pept_tRNA_hydro_CS"/>
</dbReference>
<dbReference type="AlphaFoldDB" id="A0A1G2HS59"/>
<evidence type="ECO:0000256" key="8">
    <source>
        <dbReference type="RuleBase" id="RU000673"/>
    </source>
</evidence>
<feature type="site" description="Discriminates between blocked and unblocked aminoacyl-tRNA" evidence="7">
    <location>
        <position position="9"/>
    </location>
</feature>
<dbReference type="InterPro" id="IPR036416">
    <property type="entry name" value="Pept_tRNA_hydro_sf"/>
</dbReference>
<evidence type="ECO:0000256" key="6">
    <source>
        <dbReference type="ARBA" id="ARBA00050038"/>
    </source>
</evidence>
<sequence>MVIIVGLGNPGKKFENTRHNAGFMVLDFFAQQNNSPEFEVSKKYSQALISEKDDILLVKPQTFMNESGRAISNLKFQISNLVVAHDDIDLQLGKIKFSKDSTSGGHKGVASIIQALGTKDFVRLKIGIATGDHKAEEVVLQKFSPQEQEILHEVIKKSSKALKCLIKSGLEKTMNEYNK</sequence>
<evidence type="ECO:0000256" key="5">
    <source>
        <dbReference type="ARBA" id="ARBA00038063"/>
    </source>
</evidence>
<accession>A0A1G2HS59</accession>
<proteinExistence type="inferred from homology"/>
<comment type="function">
    <text evidence="7">Catalyzes the release of premature peptidyl moieties from peptidyl-tRNA molecules trapped in stalled 50S ribosomal subunits, and thus maintains levels of free tRNAs and 50S ribosomes.</text>
</comment>
<dbReference type="Proteomes" id="UP000178774">
    <property type="component" value="Unassembled WGS sequence"/>
</dbReference>
<keyword evidence="4 7" id="KW-0694">RNA-binding</keyword>
<dbReference type="PANTHER" id="PTHR17224:SF1">
    <property type="entry name" value="PEPTIDYL-TRNA HYDROLASE"/>
    <property type="match status" value="1"/>
</dbReference>
<dbReference type="GO" id="GO:0072344">
    <property type="term" value="P:rescue of stalled ribosome"/>
    <property type="evidence" value="ECO:0007669"/>
    <property type="project" value="UniProtKB-UniRule"/>
</dbReference>
<dbReference type="PROSITE" id="PS01195">
    <property type="entry name" value="PEPT_TRNA_HYDROL_1"/>
    <property type="match status" value="1"/>
</dbReference>
<dbReference type="PANTHER" id="PTHR17224">
    <property type="entry name" value="PEPTIDYL-TRNA HYDROLASE"/>
    <property type="match status" value="1"/>
</dbReference>
<dbReference type="EMBL" id="MHOP01000025">
    <property type="protein sequence ID" value="OGZ65229.1"/>
    <property type="molecule type" value="Genomic_DNA"/>
</dbReference>
<feature type="active site" description="Proton acceptor" evidence="7">
    <location>
        <position position="19"/>
    </location>
</feature>
<comment type="function">
    <text evidence="7">Hydrolyzes ribosome-free peptidyl-tRNAs (with 1 or more amino acids incorporated), which drop off the ribosome during protein synthesis, or as a result of ribosome stalling.</text>
</comment>
<evidence type="ECO:0000256" key="4">
    <source>
        <dbReference type="ARBA" id="ARBA00022884"/>
    </source>
</evidence>
<evidence type="ECO:0000256" key="2">
    <source>
        <dbReference type="ARBA" id="ARBA00022555"/>
    </source>
</evidence>
<comment type="catalytic activity">
    <reaction evidence="7 8">
        <text>an N-acyl-L-alpha-aminoacyl-tRNA + H2O = an N-acyl-L-amino acid + a tRNA + H(+)</text>
        <dbReference type="Rhea" id="RHEA:54448"/>
        <dbReference type="Rhea" id="RHEA-COMP:10123"/>
        <dbReference type="Rhea" id="RHEA-COMP:13883"/>
        <dbReference type="ChEBI" id="CHEBI:15377"/>
        <dbReference type="ChEBI" id="CHEBI:15378"/>
        <dbReference type="ChEBI" id="CHEBI:59874"/>
        <dbReference type="ChEBI" id="CHEBI:78442"/>
        <dbReference type="ChEBI" id="CHEBI:138191"/>
        <dbReference type="EC" id="3.1.1.29"/>
    </reaction>
</comment>
<dbReference type="Pfam" id="PF01195">
    <property type="entry name" value="Pept_tRNA_hydro"/>
    <property type="match status" value="1"/>
</dbReference>
<dbReference type="GO" id="GO:0000049">
    <property type="term" value="F:tRNA binding"/>
    <property type="evidence" value="ECO:0007669"/>
    <property type="project" value="UniProtKB-UniRule"/>
</dbReference>
<evidence type="ECO:0000313" key="11">
    <source>
        <dbReference type="Proteomes" id="UP000178774"/>
    </source>
</evidence>
<comment type="caution">
    <text evidence="10">The sequence shown here is derived from an EMBL/GenBank/DDBJ whole genome shotgun (WGS) entry which is preliminary data.</text>
</comment>
<evidence type="ECO:0000313" key="10">
    <source>
        <dbReference type="EMBL" id="OGZ65229.1"/>
    </source>
</evidence>
<comment type="subcellular location">
    <subcellularLocation>
        <location evidence="7">Cytoplasm</location>
    </subcellularLocation>
</comment>
<dbReference type="GO" id="GO:0004045">
    <property type="term" value="F:peptidyl-tRNA hydrolase activity"/>
    <property type="evidence" value="ECO:0007669"/>
    <property type="project" value="UniProtKB-UniRule"/>
</dbReference>
<dbReference type="CDD" id="cd00462">
    <property type="entry name" value="PTH"/>
    <property type="match status" value="1"/>
</dbReference>
<organism evidence="10 11">
    <name type="scientific">Candidatus Staskawiczbacteria bacterium RIFCSPHIGHO2_01_FULL_41_41</name>
    <dbReference type="NCBI Taxonomy" id="1802203"/>
    <lineage>
        <taxon>Bacteria</taxon>
        <taxon>Candidatus Staskawicziibacteriota</taxon>
    </lineage>
</organism>
<comment type="subunit">
    <text evidence="7">Monomer.</text>
</comment>